<dbReference type="EMBL" id="CAJVPT010031255">
    <property type="protein sequence ID" value="CAG8697004.1"/>
    <property type="molecule type" value="Genomic_DNA"/>
</dbReference>
<accession>A0ACA9P9L8</accession>
<feature type="non-terminal residue" evidence="1">
    <location>
        <position position="403"/>
    </location>
</feature>
<proteinExistence type="predicted"/>
<evidence type="ECO:0000313" key="2">
    <source>
        <dbReference type="Proteomes" id="UP000789525"/>
    </source>
</evidence>
<gene>
    <name evidence="1" type="ORF">ACOLOM_LOCUS10069</name>
</gene>
<keyword evidence="2" id="KW-1185">Reference proteome</keyword>
<organism evidence="1 2">
    <name type="scientific">Acaulospora colombiana</name>
    <dbReference type="NCBI Taxonomy" id="27376"/>
    <lineage>
        <taxon>Eukaryota</taxon>
        <taxon>Fungi</taxon>
        <taxon>Fungi incertae sedis</taxon>
        <taxon>Mucoromycota</taxon>
        <taxon>Glomeromycotina</taxon>
        <taxon>Glomeromycetes</taxon>
        <taxon>Diversisporales</taxon>
        <taxon>Acaulosporaceae</taxon>
        <taxon>Acaulospora</taxon>
    </lineage>
</organism>
<dbReference type="Proteomes" id="UP000789525">
    <property type="component" value="Unassembled WGS sequence"/>
</dbReference>
<evidence type="ECO:0000313" key="1">
    <source>
        <dbReference type="EMBL" id="CAG8697004.1"/>
    </source>
</evidence>
<reference evidence="1" key="1">
    <citation type="submission" date="2021-06" db="EMBL/GenBank/DDBJ databases">
        <authorList>
            <person name="Kallberg Y."/>
            <person name="Tangrot J."/>
            <person name="Rosling A."/>
        </authorList>
    </citation>
    <scope>NUCLEOTIDE SEQUENCE</scope>
    <source>
        <strain evidence="1">CL356</strain>
    </source>
</reference>
<name>A0ACA9P9L8_9GLOM</name>
<sequence length="403" mass="42809">MPSPPKPWERAGVVSGSEQTSTMATPAPPASIASSSTAVENAAGSAPVVPARPATFADPSSSSISTLPAAAGAFGANSAYSSLYSSPYNRFGSTYSPYGTGYGGYGSYGSSMYGGYGSSMYGGYGGMGYGTGYMPGMGMMPGMPGIDPSQTLTAQISNTTQHTFALLHSIVQTFGGFAQMLESTFMATHSSFFAMVGVIDQFAALRDVLGQVLGVFGLIRWVKGVLTGEGLIQRSTLSDEFQHFVNKPPGAPPLPTNGKVEKPSKKPIIVFLLAIFGIPYLMHKIIKRLAERRVVLPGAEQQPLSLTQVQPGLTPDGRLDPSKLTFAHALYPFDTTSSQELSLKKGELVAVLMMADPVTGSPDTEWWRGRTRDGREGWFPKGFVEVIKKRGDTAQEEQKGVKK</sequence>
<comment type="caution">
    <text evidence="1">The sequence shown here is derived from an EMBL/GenBank/DDBJ whole genome shotgun (WGS) entry which is preliminary data.</text>
</comment>
<protein>
    <submittedName>
        <fullName evidence="1">12973_t:CDS:1</fullName>
    </submittedName>
</protein>